<gene>
    <name evidence="2" type="ORF">DVJ83_05565</name>
</gene>
<dbReference type="KEGG" id="dwu:DVJ83_05565"/>
<dbReference type="PANTHER" id="PTHR32182:SF22">
    <property type="entry name" value="ATP-DEPENDENT ENDONUCLEASE, OLD FAMILY-RELATED"/>
    <property type="match status" value="1"/>
</dbReference>
<evidence type="ECO:0000259" key="1">
    <source>
        <dbReference type="Pfam" id="PF13304"/>
    </source>
</evidence>
<dbReference type="InterPro" id="IPR014555">
    <property type="entry name" value="RecF-like"/>
</dbReference>
<sequence length="443" mass="49811">MKNTKKFSIKLRNLKSFRTLEFSPQGLTVIIGANASGKSNLLDSFKILSSIGKDRNLRSLFGSSEHNPIKIRGSLPQLFRRGSKKVTISISFKEKFLLPRRNATQETLNSTTYTITLSTSVGSEINIDEVIEVRSSGKKYKFNARDSYTKFSEIFNVKTDLHSGQFVIQRTSKLNRAFIESANQMAQEIEKRVKSNEPLNDLGPRLESISNLGVFLFSVNAINDKLNQINFIEPEPNKMRSYDSLGEDQISFDGSKISSALYSICALGQEGTILSWASRISNCEFTKIEFDEDINGDIIALLREGSGVSTPLSSASDGTLRFLAILVKLVQVAENSILFIEEIENGIHPSRVFTIMEMIREFSESKKLTCCVTTHSPVSLLYMLKINDLKNTEIIYKDDKSGESKIYSVNEIENLRNILSNNSITEIFLDGWLEDAIYFSESK</sequence>
<proteinExistence type="predicted"/>
<dbReference type="GO" id="GO:0006302">
    <property type="term" value="P:double-strand break repair"/>
    <property type="evidence" value="ECO:0007669"/>
    <property type="project" value="TreeGrafter"/>
</dbReference>
<dbReference type="Gene3D" id="3.40.50.300">
    <property type="entry name" value="P-loop containing nucleotide triphosphate hydrolases"/>
    <property type="match status" value="1"/>
</dbReference>
<name>A0A345IG95_9DEIO</name>
<dbReference type="GO" id="GO:0000731">
    <property type="term" value="P:DNA synthesis involved in DNA repair"/>
    <property type="evidence" value="ECO:0007669"/>
    <property type="project" value="TreeGrafter"/>
</dbReference>
<feature type="domain" description="ATPase AAA-type core" evidence="1">
    <location>
        <begin position="27"/>
        <end position="378"/>
    </location>
</feature>
<evidence type="ECO:0000313" key="3">
    <source>
        <dbReference type="Proteomes" id="UP000253744"/>
    </source>
</evidence>
<protein>
    <recommendedName>
        <fullName evidence="1">ATPase AAA-type core domain-containing protein</fullName>
    </recommendedName>
</protein>
<dbReference type="Proteomes" id="UP000253744">
    <property type="component" value="Chromosome"/>
</dbReference>
<dbReference type="GO" id="GO:0016887">
    <property type="term" value="F:ATP hydrolysis activity"/>
    <property type="evidence" value="ECO:0007669"/>
    <property type="project" value="InterPro"/>
</dbReference>
<dbReference type="PIRSF" id="PIRSF029347">
    <property type="entry name" value="RecF"/>
    <property type="match status" value="1"/>
</dbReference>
<dbReference type="GO" id="GO:0005524">
    <property type="term" value="F:ATP binding"/>
    <property type="evidence" value="ECO:0007669"/>
    <property type="project" value="InterPro"/>
</dbReference>
<evidence type="ECO:0000313" key="2">
    <source>
        <dbReference type="EMBL" id="AXG98717.1"/>
    </source>
</evidence>
<dbReference type="InterPro" id="IPR003959">
    <property type="entry name" value="ATPase_AAA_core"/>
</dbReference>
<dbReference type="Pfam" id="PF13304">
    <property type="entry name" value="AAA_21"/>
    <property type="match status" value="1"/>
</dbReference>
<dbReference type="AlphaFoldDB" id="A0A345IG95"/>
<dbReference type="RefSeq" id="WP_114671685.1">
    <property type="nucleotide sequence ID" value="NZ_CP031158.1"/>
</dbReference>
<reference evidence="2 3" key="1">
    <citation type="submission" date="2018-07" db="EMBL/GenBank/DDBJ databases">
        <title>Complete Genome and Methylome Analysis of Deinococcus wulumuqiensis NEB 479.</title>
        <authorList>
            <person name="Fomenkov A."/>
            <person name="Luyten Y."/>
            <person name="Vincze T."/>
            <person name="Anton B.P."/>
            <person name="Clark T."/>
            <person name="Roberts R.J."/>
            <person name="Morgan R.D."/>
        </authorList>
    </citation>
    <scope>NUCLEOTIDE SEQUENCE [LARGE SCALE GENOMIC DNA]</scope>
    <source>
        <strain evidence="2 3">NEB 479</strain>
    </source>
</reference>
<dbReference type="EMBL" id="CP031158">
    <property type="protein sequence ID" value="AXG98717.1"/>
    <property type="molecule type" value="Genomic_DNA"/>
</dbReference>
<dbReference type="InterPro" id="IPR027417">
    <property type="entry name" value="P-loop_NTPase"/>
</dbReference>
<dbReference type="PANTHER" id="PTHR32182">
    <property type="entry name" value="DNA REPLICATION AND REPAIR PROTEIN RECF"/>
    <property type="match status" value="1"/>
</dbReference>
<accession>A0A345IG95</accession>
<dbReference type="SUPFAM" id="SSF52540">
    <property type="entry name" value="P-loop containing nucleoside triphosphate hydrolases"/>
    <property type="match status" value="1"/>
</dbReference>
<organism evidence="2 3">
    <name type="scientific">Deinococcus wulumuqiensis</name>
    <dbReference type="NCBI Taxonomy" id="980427"/>
    <lineage>
        <taxon>Bacteria</taxon>
        <taxon>Thermotogati</taxon>
        <taxon>Deinococcota</taxon>
        <taxon>Deinococci</taxon>
        <taxon>Deinococcales</taxon>
        <taxon>Deinococcaceae</taxon>
        <taxon>Deinococcus</taxon>
    </lineage>
</organism>